<dbReference type="AlphaFoldDB" id="A0A9D4TUT1"/>
<feature type="compositionally biased region" description="Polar residues" evidence="1">
    <location>
        <begin position="274"/>
        <end position="287"/>
    </location>
</feature>
<gene>
    <name evidence="2" type="ORF">D9Q98_002993</name>
</gene>
<accession>A0A9D4TUT1</accession>
<feature type="region of interest" description="Disordered" evidence="1">
    <location>
        <begin position="154"/>
        <end position="190"/>
    </location>
</feature>
<proteinExistence type="predicted"/>
<name>A0A9D4TUT1_CHLVU</name>
<protein>
    <submittedName>
        <fullName evidence="2">Uncharacterized protein</fullName>
    </submittedName>
</protein>
<reference evidence="2" key="2">
    <citation type="submission" date="2020-11" db="EMBL/GenBank/DDBJ databases">
        <authorList>
            <person name="Cecchin M."/>
            <person name="Marcolungo L."/>
            <person name="Rossato M."/>
            <person name="Girolomoni L."/>
            <person name="Cosentino E."/>
            <person name="Cuine S."/>
            <person name="Li-Beisson Y."/>
            <person name="Delledonne M."/>
            <person name="Ballottari M."/>
        </authorList>
    </citation>
    <scope>NUCLEOTIDE SEQUENCE</scope>
    <source>
        <strain evidence="2">211/11P</strain>
        <tissue evidence="2">Whole cell</tissue>
    </source>
</reference>
<dbReference type="OrthoDB" id="2021164at2759"/>
<evidence type="ECO:0000313" key="3">
    <source>
        <dbReference type="Proteomes" id="UP001055712"/>
    </source>
</evidence>
<dbReference type="Proteomes" id="UP001055712">
    <property type="component" value="Unassembled WGS sequence"/>
</dbReference>
<feature type="region of interest" description="Disordered" evidence="1">
    <location>
        <begin position="266"/>
        <end position="287"/>
    </location>
</feature>
<comment type="caution">
    <text evidence="2">The sequence shown here is derived from an EMBL/GenBank/DDBJ whole genome shotgun (WGS) entry which is preliminary data.</text>
</comment>
<reference evidence="2" key="1">
    <citation type="journal article" date="2019" name="Plant J.">
        <title>Chlorella vulgaris genome assembly and annotation reveals the molecular basis for metabolic acclimation to high light conditions.</title>
        <authorList>
            <person name="Cecchin M."/>
            <person name="Marcolungo L."/>
            <person name="Rossato M."/>
            <person name="Girolomoni L."/>
            <person name="Cosentino E."/>
            <person name="Cuine S."/>
            <person name="Li-Beisson Y."/>
            <person name="Delledonne M."/>
            <person name="Ballottari M."/>
        </authorList>
    </citation>
    <scope>NUCLEOTIDE SEQUENCE</scope>
    <source>
        <strain evidence="2">211/11P</strain>
    </source>
</reference>
<dbReference type="EMBL" id="SIDB01000003">
    <property type="protein sequence ID" value="KAI3434939.1"/>
    <property type="molecule type" value="Genomic_DNA"/>
</dbReference>
<keyword evidence="3" id="KW-1185">Reference proteome</keyword>
<evidence type="ECO:0000256" key="1">
    <source>
        <dbReference type="SAM" id="MobiDB-lite"/>
    </source>
</evidence>
<evidence type="ECO:0000313" key="2">
    <source>
        <dbReference type="EMBL" id="KAI3434939.1"/>
    </source>
</evidence>
<sequence length="287" mass="30986">MPACRSEAIALQHWVVLRSSYTGFRLTWAIDPNCTWPPELQDSFFQAYGCSEVPANAVTACRCSTLILRMPVAWGDRLRGLRDEWDLSTLACGWAVVRSRAQRVRCHLLTYEPHDGCMPDWLRGKDGQVVAAWSRNVGLGCAMLAAVRLGAKRDSRSRTRTATSPPRPASIAEWVDGPENDAEAQKAEGPPGAIEVLIPSYSLALAPDPLLCASTAHPFKGQHRGFEPDPPAGLLVLAGRKLGVLAAGSIEAAVALAAGSGTRIWPPNGLTAPDHTQQQQRAAQHFP</sequence>
<organism evidence="2 3">
    <name type="scientific">Chlorella vulgaris</name>
    <name type="common">Green alga</name>
    <dbReference type="NCBI Taxonomy" id="3077"/>
    <lineage>
        <taxon>Eukaryota</taxon>
        <taxon>Viridiplantae</taxon>
        <taxon>Chlorophyta</taxon>
        <taxon>core chlorophytes</taxon>
        <taxon>Trebouxiophyceae</taxon>
        <taxon>Chlorellales</taxon>
        <taxon>Chlorellaceae</taxon>
        <taxon>Chlorella clade</taxon>
        <taxon>Chlorella</taxon>
    </lineage>
</organism>